<gene>
    <name evidence="4" type="ORF">AArcS_0332</name>
</gene>
<keyword evidence="4" id="KW-0540">Nuclease</keyword>
<dbReference type="Pfam" id="PF01844">
    <property type="entry name" value="HNH"/>
    <property type="match status" value="1"/>
</dbReference>
<dbReference type="InterPro" id="IPR003615">
    <property type="entry name" value="HNH_nuc"/>
</dbReference>
<dbReference type="EMBL" id="CP064786">
    <property type="protein sequence ID" value="QSG01563.1"/>
    <property type="molecule type" value="Genomic_DNA"/>
</dbReference>
<evidence type="ECO:0000259" key="3">
    <source>
        <dbReference type="SMART" id="SM00507"/>
    </source>
</evidence>
<dbReference type="AlphaFoldDB" id="A0A897MRC0"/>
<proteinExistence type="predicted"/>
<evidence type="ECO:0000256" key="2">
    <source>
        <dbReference type="SAM" id="Phobius"/>
    </source>
</evidence>
<sequence>MGVVRRENDWRLEKREDGLYEITYQKDLRMKILTPDYKQGMMDNPRLDAVPVREVGSYSEAEGLFEEMANGDAAPVSGPTIVGSTATGTESTLGGELDSGGFGSEEENNLPAGGLALVLIVAGVFVMRSAGFAPTSVVFLSGVVSAIIGVAIFAWAGLLYKKHGWSDALEFLITVDDDLTSSEETDKPEKTPPTPEKLKNRLIFDRAGQKCEWCEESFDHPHVHHIKPRREGGPNEPENLIVLCPNCHEKADREAIPRSKLKAKVKRLPSLSTQ</sequence>
<keyword evidence="2" id="KW-0812">Transmembrane</keyword>
<dbReference type="CDD" id="cd00085">
    <property type="entry name" value="HNHc"/>
    <property type="match status" value="1"/>
</dbReference>
<dbReference type="RefSeq" id="WP_238478684.1">
    <property type="nucleotide sequence ID" value="NZ_CP064786.1"/>
</dbReference>
<dbReference type="InterPro" id="IPR052892">
    <property type="entry name" value="NA-targeting_endonuclease"/>
</dbReference>
<keyword evidence="5" id="KW-1185">Reference proteome</keyword>
<keyword evidence="2" id="KW-0472">Membrane</keyword>
<dbReference type="GO" id="GO:0004519">
    <property type="term" value="F:endonuclease activity"/>
    <property type="evidence" value="ECO:0007669"/>
    <property type="project" value="UniProtKB-KW"/>
</dbReference>
<dbReference type="PANTHER" id="PTHR33877">
    <property type="entry name" value="SLL1193 PROTEIN"/>
    <property type="match status" value="1"/>
</dbReference>
<feature type="transmembrane region" description="Helical" evidence="2">
    <location>
        <begin position="112"/>
        <end position="131"/>
    </location>
</feature>
<dbReference type="GeneID" id="70683718"/>
<feature type="region of interest" description="Disordered" evidence="1">
    <location>
        <begin position="85"/>
        <end position="105"/>
    </location>
</feature>
<organism evidence="4 5">
    <name type="scientific">Natranaeroarchaeum sulfidigenes</name>
    <dbReference type="NCBI Taxonomy" id="2784880"/>
    <lineage>
        <taxon>Archaea</taxon>
        <taxon>Methanobacteriati</taxon>
        <taxon>Methanobacteriota</taxon>
        <taxon>Stenosarchaea group</taxon>
        <taxon>Halobacteria</taxon>
        <taxon>Halobacteriales</taxon>
        <taxon>Natronoarchaeaceae</taxon>
        <taxon>Natranaeroarchaeum</taxon>
    </lineage>
</organism>
<evidence type="ECO:0000256" key="1">
    <source>
        <dbReference type="SAM" id="MobiDB-lite"/>
    </source>
</evidence>
<feature type="transmembrane region" description="Helical" evidence="2">
    <location>
        <begin position="137"/>
        <end position="160"/>
    </location>
</feature>
<protein>
    <submittedName>
        <fullName evidence="4">Restriction endonuclease, HNH family</fullName>
    </submittedName>
</protein>
<accession>A0A897MRC0</accession>
<evidence type="ECO:0000313" key="5">
    <source>
        <dbReference type="Proteomes" id="UP000663586"/>
    </source>
</evidence>
<dbReference type="KEGG" id="hara:AArcS_0332"/>
<dbReference type="Proteomes" id="UP000663586">
    <property type="component" value="Chromosome"/>
</dbReference>
<evidence type="ECO:0000313" key="4">
    <source>
        <dbReference type="EMBL" id="QSG01563.1"/>
    </source>
</evidence>
<reference evidence="4" key="1">
    <citation type="submission" date="2020-11" db="EMBL/GenBank/DDBJ databases">
        <title>Carbohydrate-dependent, anaerobic sulfur respiration: A novel catabolism in halophilic archaea.</title>
        <authorList>
            <person name="Sorokin D.Y."/>
            <person name="Messina E."/>
            <person name="Smedile F."/>
            <person name="La Cono V."/>
            <person name="Hallsworth J.E."/>
            <person name="Yakimov M.M."/>
        </authorList>
    </citation>
    <scope>NUCLEOTIDE SEQUENCE</scope>
    <source>
        <strain evidence="4">AArc-S</strain>
    </source>
</reference>
<dbReference type="InterPro" id="IPR002711">
    <property type="entry name" value="HNH"/>
</dbReference>
<dbReference type="Gene3D" id="1.10.30.50">
    <property type="match status" value="1"/>
</dbReference>
<dbReference type="PANTHER" id="PTHR33877:SF2">
    <property type="entry name" value="OS07G0170200 PROTEIN"/>
    <property type="match status" value="1"/>
</dbReference>
<dbReference type="GO" id="GO:0008270">
    <property type="term" value="F:zinc ion binding"/>
    <property type="evidence" value="ECO:0007669"/>
    <property type="project" value="InterPro"/>
</dbReference>
<keyword evidence="4" id="KW-0255">Endonuclease</keyword>
<keyword evidence="2" id="KW-1133">Transmembrane helix</keyword>
<name>A0A897MRC0_9EURY</name>
<feature type="domain" description="HNH nuclease" evidence="3">
    <location>
        <begin position="198"/>
        <end position="249"/>
    </location>
</feature>
<dbReference type="SMART" id="SM00507">
    <property type="entry name" value="HNHc"/>
    <property type="match status" value="1"/>
</dbReference>
<keyword evidence="4" id="KW-0378">Hydrolase</keyword>
<dbReference type="GO" id="GO:0003676">
    <property type="term" value="F:nucleic acid binding"/>
    <property type="evidence" value="ECO:0007669"/>
    <property type="project" value="InterPro"/>
</dbReference>